<dbReference type="AlphaFoldDB" id="A0A1S8CXH7"/>
<evidence type="ECO:0000313" key="3">
    <source>
        <dbReference type="Proteomes" id="UP000192132"/>
    </source>
</evidence>
<gene>
    <name evidence="2" type="ORF">BKE30_05955</name>
</gene>
<evidence type="ECO:0000256" key="1">
    <source>
        <dbReference type="SAM" id="MobiDB-lite"/>
    </source>
</evidence>
<reference evidence="2 3" key="1">
    <citation type="submission" date="2016-10" db="EMBL/GenBank/DDBJ databases">
        <title>Draft Genome sequence of Alkanindiges sp. strain H1.</title>
        <authorList>
            <person name="Subhash Y."/>
            <person name="Lee S."/>
        </authorList>
    </citation>
    <scope>NUCLEOTIDE SEQUENCE [LARGE SCALE GENOMIC DNA]</scope>
    <source>
        <strain evidence="2 3">H1</strain>
    </source>
</reference>
<dbReference type="EMBL" id="MLCN01000013">
    <property type="protein sequence ID" value="ONG41313.1"/>
    <property type="molecule type" value="Genomic_DNA"/>
</dbReference>
<feature type="compositionally biased region" description="Basic residues" evidence="1">
    <location>
        <begin position="43"/>
        <end position="52"/>
    </location>
</feature>
<proteinExistence type="predicted"/>
<protein>
    <submittedName>
        <fullName evidence="2">Uncharacterized protein</fullName>
    </submittedName>
</protein>
<keyword evidence="3" id="KW-1185">Reference proteome</keyword>
<name>A0A1S8CXH7_9GAMM</name>
<feature type="region of interest" description="Disordered" evidence="1">
    <location>
        <begin position="41"/>
        <end position="66"/>
    </location>
</feature>
<comment type="caution">
    <text evidence="2">The sequence shown here is derived from an EMBL/GenBank/DDBJ whole genome shotgun (WGS) entry which is preliminary data.</text>
</comment>
<dbReference type="Proteomes" id="UP000192132">
    <property type="component" value="Unassembled WGS sequence"/>
</dbReference>
<organism evidence="2 3">
    <name type="scientific">Alkanindiges hydrocarboniclasticus</name>
    <dbReference type="NCBI Taxonomy" id="1907941"/>
    <lineage>
        <taxon>Bacteria</taxon>
        <taxon>Pseudomonadati</taxon>
        <taxon>Pseudomonadota</taxon>
        <taxon>Gammaproteobacteria</taxon>
        <taxon>Moraxellales</taxon>
        <taxon>Moraxellaceae</taxon>
        <taxon>Alkanindiges</taxon>
    </lineage>
</organism>
<sequence length="66" mass="7472">MASVVYLLSPANSLARFAIKRAASGQQSSRMCFIFSSDGTRVREHHPHGKFTQKRDNTLYNEPGRF</sequence>
<evidence type="ECO:0000313" key="2">
    <source>
        <dbReference type="EMBL" id="ONG41313.1"/>
    </source>
</evidence>
<accession>A0A1S8CXH7</accession>